<evidence type="ECO:0000256" key="1">
    <source>
        <dbReference type="ARBA" id="ARBA00004448"/>
    </source>
</evidence>
<evidence type="ECO:0000256" key="3">
    <source>
        <dbReference type="ARBA" id="ARBA00022448"/>
    </source>
</evidence>
<dbReference type="AlphaFoldDB" id="A0A9N9GD46"/>
<keyword evidence="3 11" id="KW-0813">Transport</keyword>
<evidence type="ECO:0000256" key="9">
    <source>
        <dbReference type="ARBA" id="ARBA00023136"/>
    </source>
</evidence>
<gene>
    <name evidence="13" type="ORF">FMOSSE_LOCUS8792</name>
</gene>
<organism evidence="13 14">
    <name type="scientific">Funneliformis mosseae</name>
    <name type="common">Endomycorrhizal fungus</name>
    <name type="synonym">Glomus mosseae</name>
    <dbReference type="NCBI Taxonomy" id="27381"/>
    <lineage>
        <taxon>Eukaryota</taxon>
        <taxon>Fungi</taxon>
        <taxon>Fungi incertae sedis</taxon>
        <taxon>Mucoromycota</taxon>
        <taxon>Glomeromycotina</taxon>
        <taxon>Glomeromycetes</taxon>
        <taxon>Glomerales</taxon>
        <taxon>Glomeraceae</taxon>
        <taxon>Funneliformis</taxon>
    </lineage>
</organism>
<dbReference type="PANTHER" id="PTHR45928">
    <property type="entry name" value="RE38146P"/>
    <property type="match status" value="1"/>
</dbReference>
<evidence type="ECO:0000256" key="7">
    <source>
        <dbReference type="ARBA" id="ARBA00022989"/>
    </source>
</evidence>
<evidence type="ECO:0000256" key="6">
    <source>
        <dbReference type="ARBA" id="ARBA00022792"/>
    </source>
</evidence>
<keyword evidence="4 10" id="KW-0812">Transmembrane</keyword>
<dbReference type="Gene3D" id="1.50.40.10">
    <property type="entry name" value="Mitochondrial carrier domain"/>
    <property type="match status" value="1"/>
</dbReference>
<dbReference type="InterPro" id="IPR018108">
    <property type="entry name" value="MCP_transmembrane"/>
</dbReference>
<dbReference type="InterPro" id="IPR051508">
    <property type="entry name" value="Mito_Carrier_Antiporter"/>
</dbReference>
<evidence type="ECO:0000256" key="12">
    <source>
        <dbReference type="SAM" id="Phobius"/>
    </source>
</evidence>
<comment type="caution">
    <text evidence="13">The sequence shown here is derived from an EMBL/GenBank/DDBJ whole genome shotgun (WGS) entry which is preliminary data.</text>
</comment>
<dbReference type="Proteomes" id="UP000789375">
    <property type="component" value="Unassembled WGS sequence"/>
</dbReference>
<evidence type="ECO:0000256" key="2">
    <source>
        <dbReference type="ARBA" id="ARBA00006375"/>
    </source>
</evidence>
<evidence type="ECO:0000313" key="14">
    <source>
        <dbReference type="Proteomes" id="UP000789375"/>
    </source>
</evidence>
<sequence>MSTTQKVSTISSTVNVMKSKETISALPGFLIGGAAACTAVTFTNPWEVVKTRLQLQGELARNNSNYVRPYRNIFQAVYLILKHEGIRGIQKGLGPAYAYQLVMNGARLGLYDPMRNSLVKFFNTSSTSLPISIISGFLSGSIGAAIGSPIYLVKTRMQSYSTFSAIGHQHNYTNTFSALQNVFQREGFKGVFRGVDASMIRTGVGSSTQLSSYFLIKRYTIQYSGMRDDDILVHIFSSLISGLCVCTNMNPFDVISTRMYNQKVDHNGKGILYKNTLDCFVKTIRTEGIRGLYKGFGAQFLRLG</sequence>
<proteinExistence type="inferred from homology"/>
<dbReference type="PANTHER" id="PTHR45928:SF1">
    <property type="entry name" value="RE38146P"/>
    <property type="match status" value="1"/>
</dbReference>
<keyword evidence="14" id="KW-1185">Reference proteome</keyword>
<dbReference type="PROSITE" id="PS50920">
    <property type="entry name" value="SOLCAR"/>
    <property type="match status" value="3"/>
</dbReference>
<reference evidence="13" key="1">
    <citation type="submission" date="2021-06" db="EMBL/GenBank/DDBJ databases">
        <authorList>
            <person name="Kallberg Y."/>
            <person name="Tangrot J."/>
            <person name="Rosling A."/>
        </authorList>
    </citation>
    <scope>NUCLEOTIDE SEQUENCE</scope>
    <source>
        <strain evidence="13">87-6 pot B 2015</strain>
    </source>
</reference>
<name>A0A9N9GD46_FUNMO</name>
<dbReference type="EMBL" id="CAJVPP010002378">
    <property type="protein sequence ID" value="CAG8597989.1"/>
    <property type="molecule type" value="Genomic_DNA"/>
</dbReference>
<keyword evidence="7 12" id="KW-1133">Transmembrane helix</keyword>
<keyword evidence="9 10" id="KW-0472">Membrane</keyword>
<dbReference type="InterPro" id="IPR023395">
    <property type="entry name" value="MCP_dom_sf"/>
</dbReference>
<feature type="repeat" description="Solcar" evidence="10">
    <location>
        <begin position="23"/>
        <end position="117"/>
    </location>
</feature>
<feature type="repeat" description="Solcar" evidence="10">
    <location>
        <begin position="229"/>
        <end position="304"/>
    </location>
</feature>
<evidence type="ECO:0000256" key="11">
    <source>
        <dbReference type="RuleBase" id="RU000488"/>
    </source>
</evidence>
<evidence type="ECO:0000256" key="4">
    <source>
        <dbReference type="ARBA" id="ARBA00022692"/>
    </source>
</evidence>
<evidence type="ECO:0000256" key="5">
    <source>
        <dbReference type="ARBA" id="ARBA00022737"/>
    </source>
</evidence>
<comment type="subcellular location">
    <subcellularLocation>
        <location evidence="1">Mitochondrion inner membrane</location>
        <topology evidence="1">Multi-pass membrane protein</topology>
    </subcellularLocation>
</comment>
<evidence type="ECO:0000256" key="10">
    <source>
        <dbReference type="PROSITE-ProRule" id="PRU00282"/>
    </source>
</evidence>
<keyword evidence="5" id="KW-0677">Repeat</keyword>
<evidence type="ECO:0000313" key="13">
    <source>
        <dbReference type="EMBL" id="CAG8597989.1"/>
    </source>
</evidence>
<dbReference type="SUPFAM" id="SSF103506">
    <property type="entry name" value="Mitochondrial carrier"/>
    <property type="match status" value="1"/>
</dbReference>
<comment type="similarity">
    <text evidence="2 11">Belongs to the mitochondrial carrier (TC 2.A.29) family.</text>
</comment>
<evidence type="ECO:0000256" key="8">
    <source>
        <dbReference type="ARBA" id="ARBA00023128"/>
    </source>
</evidence>
<accession>A0A9N9GD46</accession>
<keyword evidence="6" id="KW-0999">Mitochondrion inner membrane</keyword>
<protein>
    <submittedName>
        <fullName evidence="13">13782_t:CDS:1</fullName>
    </submittedName>
</protein>
<dbReference type="GO" id="GO:0005743">
    <property type="term" value="C:mitochondrial inner membrane"/>
    <property type="evidence" value="ECO:0007669"/>
    <property type="project" value="UniProtKB-SubCell"/>
</dbReference>
<feature type="repeat" description="Solcar" evidence="10">
    <location>
        <begin position="127"/>
        <end position="219"/>
    </location>
</feature>
<keyword evidence="8" id="KW-0496">Mitochondrion</keyword>
<feature type="transmembrane region" description="Helical" evidence="12">
    <location>
        <begin position="129"/>
        <end position="153"/>
    </location>
</feature>
<dbReference type="Pfam" id="PF00153">
    <property type="entry name" value="Mito_carr"/>
    <property type="match status" value="3"/>
</dbReference>